<dbReference type="AlphaFoldDB" id="A0A6L7GJV2"/>
<dbReference type="Proteomes" id="UP000475545">
    <property type="component" value="Unassembled WGS sequence"/>
</dbReference>
<sequence>MHDEPLTLQIRAVDAGATFVSYRWLDDVDNPVVRRLSPGAIRQITSQLDDALIGDAGADGHRADDVQRALKGPLSTTTREAEFSGNLAAQILGADVSREISARSRRGRVTVRYTPSPSLARVPLDLLPIDGDIRLMERAQLYCVPPATLRAGRAVVPKRWSQELARRPVLYVIDPEVPAAAGLDQVLPPHVSTARSGVDSFVNLLERTPHTDGSVVRRQIMRWKLGEDLRNNPGRMLYFGHVSANRQQPGSASLHLSDGEYHWGLCAVKGRSHRPFSALDLLYGTKYPSMGPADVAIPPSMEDRSGHSLWPMPPRVAIIACEGAVDYRSREIFGLVTACMNSGAELVTTTRWALPSDTVMNDAARETSVPGPTTRLALAVDEAHRAADPVETLNRWQCRQLARWRDTSDLQYSPLIWAAVTDHWCEPLDEDAEVHAQ</sequence>
<gene>
    <name evidence="1" type="ORF">GIY30_02210</name>
</gene>
<name>A0A6L7GJV2_9ACTN</name>
<dbReference type="RefSeq" id="WP_160900350.1">
    <property type="nucleotide sequence ID" value="NZ_CP102850.1"/>
</dbReference>
<evidence type="ECO:0000313" key="1">
    <source>
        <dbReference type="EMBL" id="MXP20184.1"/>
    </source>
</evidence>
<organism evidence="1 2">
    <name type="scientific">Gordonia mangrovi</name>
    <dbReference type="NCBI Taxonomy" id="2665643"/>
    <lineage>
        <taxon>Bacteria</taxon>
        <taxon>Bacillati</taxon>
        <taxon>Actinomycetota</taxon>
        <taxon>Actinomycetes</taxon>
        <taxon>Mycobacteriales</taxon>
        <taxon>Gordoniaceae</taxon>
        <taxon>Gordonia</taxon>
    </lineage>
</organism>
<evidence type="ECO:0000313" key="2">
    <source>
        <dbReference type="Proteomes" id="UP000475545"/>
    </source>
</evidence>
<keyword evidence="2" id="KW-1185">Reference proteome</keyword>
<dbReference type="EMBL" id="WMBR01000001">
    <property type="protein sequence ID" value="MXP20184.1"/>
    <property type="molecule type" value="Genomic_DNA"/>
</dbReference>
<protein>
    <submittedName>
        <fullName evidence="1">CHAT domain-containing protein</fullName>
    </submittedName>
</protein>
<proteinExistence type="predicted"/>
<comment type="caution">
    <text evidence="1">The sequence shown here is derived from an EMBL/GenBank/DDBJ whole genome shotgun (WGS) entry which is preliminary data.</text>
</comment>
<reference evidence="1 2" key="1">
    <citation type="submission" date="2019-11" db="EMBL/GenBank/DDBJ databases">
        <title>Gordonia sp. nov., a novel actinobacterium isolated from mangrove soil in Hainan.</title>
        <authorList>
            <person name="Huang X."/>
            <person name="Xie Y."/>
            <person name="Chu X."/>
            <person name="Xiao K."/>
        </authorList>
    </citation>
    <scope>NUCLEOTIDE SEQUENCE [LARGE SCALE GENOMIC DNA]</scope>
    <source>
        <strain evidence="1 2">HNM0687</strain>
    </source>
</reference>
<accession>A0A6L7GJV2</accession>